<protein>
    <recommendedName>
        <fullName evidence="8">EF-hand calcium-binding domain-containing protein 7</fullName>
    </recommendedName>
</protein>
<feature type="compositionally biased region" description="Polar residues" evidence="9">
    <location>
        <begin position="13"/>
        <end position="22"/>
    </location>
</feature>
<feature type="domain" description="EF-hand" evidence="10">
    <location>
        <begin position="102"/>
        <end position="137"/>
    </location>
</feature>
<comment type="caution">
    <text evidence="11">The sequence shown here is derived from an EMBL/GenBank/DDBJ whole genome shotgun (WGS) entry which is preliminary data.</text>
</comment>
<dbReference type="SUPFAM" id="SSF47473">
    <property type="entry name" value="EF-hand"/>
    <property type="match status" value="2"/>
</dbReference>
<dbReference type="CDD" id="cd00051">
    <property type="entry name" value="EFh"/>
    <property type="match status" value="1"/>
</dbReference>
<evidence type="ECO:0000256" key="8">
    <source>
        <dbReference type="ARBA" id="ARBA00069151"/>
    </source>
</evidence>
<dbReference type="PANTHER" id="PTHR46819:SF1">
    <property type="entry name" value="EF-HAND CALCIUM-BINDING DOMAIN-CONTAINING PROTEIN 7"/>
    <property type="match status" value="1"/>
</dbReference>
<evidence type="ECO:0000313" key="11">
    <source>
        <dbReference type="EMBL" id="KAK7830626.1"/>
    </source>
</evidence>
<evidence type="ECO:0000256" key="1">
    <source>
        <dbReference type="ARBA" id="ARBA00004522"/>
    </source>
</evidence>
<dbReference type="Pfam" id="PF13202">
    <property type="entry name" value="EF-hand_5"/>
    <property type="match status" value="1"/>
</dbReference>
<keyword evidence="4" id="KW-0677">Repeat</keyword>
<comment type="subcellular location">
    <subcellularLocation>
        <location evidence="1">Cell projection</location>
        <location evidence="1">Cilium membrane</location>
        <topology evidence="1">Peripheral membrane protein</topology>
        <orientation evidence="1">Cytoplasmic side</orientation>
    </subcellularLocation>
</comment>
<feature type="domain" description="EF-hand" evidence="10">
    <location>
        <begin position="361"/>
        <end position="396"/>
    </location>
</feature>
<dbReference type="InterPro" id="IPR052266">
    <property type="entry name" value="Miro-EF-hand_domain"/>
</dbReference>
<organism evidence="11 12">
    <name type="scientific">Myodes glareolus</name>
    <name type="common">Bank vole</name>
    <name type="synonym">Clethrionomys glareolus</name>
    <dbReference type="NCBI Taxonomy" id="447135"/>
    <lineage>
        <taxon>Eukaryota</taxon>
        <taxon>Metazoa</taxon>
        <taxon>Chordata</taxon>
        <taxon>Craniata</taxon>
        <taxon>Vertebrata</taxon>
        <taxon>Euteleostomi</taxon>
        <taxon>Mammalia</taxon>
        <taxon>Eutheria</taxon>
        <taxon>Euarchontoglires</taxon>
        <taxon>Glires</taxon>
        <taxon>Rodentia</taxon>
        <taxon>Myomorpha</taxon>
        <taxon>Muroidea</taxon>
        <taxon>Cricetidae</taxon>
        <taxon>Arvicolinae</taxon>
        <taxon>Myodes</taxon>
    </lineage>
</organism>
<dbReference type="PROSITE" id="PS00018">
    <property type="entry name" value="EF_HAND_1"/>
    <property type="match status" value="1"/>
</dbReference>
<dbReference type="FunFam" id="1.10.238.10:FF:000193">
    <property type="entry name" value="EF-hand calcium-binding domain-containing protein 7"/>
    <property type="match status" value="1"/>
</dbReference>
<sequence length="523" mass="59249">MAGNPGSDAALGTQRSMFSGSPRTKKFPLTEQEAFYMNCRAAYLTIFKSSLENIISKDQLYLALQHAGRSPSQKTINKYWTPQTAKLNFDDFCIILSKEKPTSKAELLKSFKQLDVNDDGSILHSDLHKYLTKRGEKMTKEEVNAVINLADVNANGKFDYMKFCKLYMTTSEQCLRTTLERLEADSKLRRQQFGSHMEGSPERGPSPAPKPSPRIIRKNDQEMFSSKGDASPSLLSTTRKFKTSVSCTITMSANSNRDSKLTEPNLKENVPPGYPLIRPYIFLKKVRIKQNHSSCVLLNYEIEKYTYFFHVFGWTGELGPGIYWLIPSTTGCRLKKEVKPVTEEAQLVYRDETGELFLTSEFRSTLSEIFEVIDLDGNGLISLEEYNFFELRTSGEKCDEDAWAVCREINAGQACPFVINIYAERCKPRIKAIHMEACSGQLEKAICKSVLDRSDAKVMDGYENIIVHTCNYDTWITSIIENKSDDKVIIHINNELSKNCVNNRGLNVFAVEVAPRSTMVNVL</sequence>
<dbReference type="Gene3D" id="1.10.238.10">
    <property type="entry name" value="EF-hand"/>
    <property type="match status" value="2"/>
</dbReference>
<name>A0AAW0JWG5_MYOGA</name>
<feature type="region of interest" description="Disordered" evidence="9">
    <location>
        <begin position="1"/>
        <end position="24"/>
    </location>
</feature>
<dbReference type="GO" id="GO:0005509">
    <property type="term" value="F:calcium ion binding"/>
    <property type="evidence" value="ECO:0007669"/>
    <property type="project" value="InterPro"/>
</dbReference>
<dbReference type="Proteomes" id="UP001488838">
    <property type="component" value="Unassembled WGS sequence"/>
</dbReference>
<dbReference type="EMBL" id="JBBHLL010000017">
    <property type="protein sequence ID" value="KAK7830626.1"/>
    <property type="molecule type" value="Genomic_DNA"/>
</dbReference>
<evidence type="ECO:0000313" key="12">
    <source>
        <dbReference type="Proteomes" id="UP001488838"/>
    </source>
</evidence>
<evidence type="ECO:0000256" key="9">
    <source>
        <dbReference type="SAM" id="MobiDB-lite"/>
    </source>
</evidence>
<dbReference type="AlphaFoldDB" id="A0AAW0JWG5"/>
<keyword evidence="7" id="KW-0966">Cell projection</keyword>
<keyword evidence="5" id="KW-0106">Calcium</keyword>
<gene>
    <name evidence="11" type="ORF">U0070_018351</name>
</gene>
<keyword evidence="3" id="KW-0479">Metal-binding</keyword>
<dbReference type="InterPro" id="IPR002048">
    <property type="entry name" value="EF_hand_dom"/>
</dbReference>
<dbReference type="GO" id="GO:0060170">
    <property type="term" value="C:ciliary membrane"/>
    <property type="evidence" value="ECO:0007669"/>
    <property type="project" value="UniProtKB-SubCell"/>
</dbReference>
<accession>A0AAW0JWG5</accession>
<evidence type="ECO:0000256" key="7">
    <source>
        <dbReference type="ARBA" id="ARBA00023273"/>
    </source>
</evidence>
<evidence type="ECO:0000256" key="5">
    <source>
        <dbReference type="ARBA" id="ARBA00022837"/>
    </source>
</evidence>
<proteinExistence type="predicted"/>
<evidence type="ECO:0000256" key="2">
    <source>
        <dbReference type="ARBA" id="ARBA00022475"/>
    </source>
</evidence>
<reference evidence="11 12" key="1">
    <citation type="journal article" date="2023" name="bioRxiv">
        <title>Conserved and derived expression patterns and positive selection on dental genes reveal complex evolutionary context of ever-growing rodent molars.</title>
        <authorList>
            <person name="Calamari Z.T."/>
            <person name="Song A."/>
            <person name="Cohen E."/>
            <person name="Akter M."/>
            <person name="Roy R.D."/>
            <person name="Hallikas O."/>
            <person name="Christensen M.M."/>
            <person name="Li P."/>
            <person name="Marangoni P."/>
            <person name="Jernvall J."/>
            <person name="Klein O.D."/>
        </authorList>
    </citation>
    <scope>NUCLEOTIDE SEQUENCE [LARGE SCALE GENOMIC DNA]</scope>
    <source>
        <strain evidence="11">V071</strain>
    </source>
</reference>
<evidence type="ECO:0000256" key="3">
    <source>
        <dbReference type="ARBA" id="ARBA00022723"/>
    </source>
</evidence>
<dbReference type="InterPro" id="IPR018247">
    <property type="entry name" value="EF_Hand_1_Ca_BS"/>
</dbReference>
<dbReference type="PANTHER" id="PTHR46819">
    <property type="entry name" value="EF-HAND CALCIUM-BINDING DOMAIN-CONTAINING PROTEIN 7"/>
    <property type="match status" value="1"/>
</dbReference>
<dbReference type="GO" id="GO:1903569">
    <property type="term" value="P:positive regulation of protein localization to ciliary membrane"/>
    <property type="evidence" value="ECO:0007669"/>
    <property type="project" value="TreeGrafter"/>
</dbReference>
<keyword evidence="2" id="KW-1003">Cell membrane</keyword>
<keyword evidence="12" id="KW-1185">Reference proteome</keyword>
<dbReference type="Pfam" id="PF13499">
    <property type="entry name" value="EF-hand_7"/>
    <property type="match status" value="1"/>
</dbReference>
<dbReference type="SMART" id="SM00054">
    <property type="entry name" value="EFh"/>
    <property type="match status" value="3"/>
</dbReference>
<evidence type="ECO:0000256" key="4">
    <source>
        <dbReference type="ARBA" id="ARBA00022737"/>
    </source>
</evidence>
<feature type="region of interest" description="Disordered" evidence="9">
    <location>
        <begin position="192"/>
        <end position="215"/>
    </location>
</feature>
<evidence type="ECO:0000259" key="10">
    <source>
        <dbReference type="PROSITE" id="PS50222"/>
    </source>
</evidence>
<keyword evidence="6" id="KW-0472">Membrane</keyword>
<evidence type="ECO:0000256" key="6">
    <source>
        <dbReference type="ARBA" id="ARBA00023136"/>
    </source>
</evidence>
<dbReference type="GO" id="GO:0098797">
    <property type="term" value="C:plasma membrane protein complex"/>
    <property type="evidence" value="ECO:0007669"/>
    <property type="project" value="TreeGrafter"/>
</dbReference>
<dbReference type="InterPro" id="IPR011992">
    <property type="entry name" value="EF-hand-dom_pair"/>
</dbReference>
<dbReference type="PROSITE" id="PS50222">
    <property type="entry name" value="EF_HAND_2"/>
    <property type="match status" value="2"/>
</dbReference>